<accession>A0ABV1IHW6</accession>
<feature type="region of interest" description="Disordered" evidence="2">
    <location>
        <begin position="1"/>
        <end position="21"/>
    </location>
</feature>
<evidence type="ECO:0000256" key="2">
    <source>
        <dbReference type="SAM" id="MobiDB-lite"/>
    </source>
</evidence>
<name>A0ABV1IHW6_9ACTN</name>
<feature type="domain" description="Cell envelope-related transcriptional attenuator" evidence="4">
    <location>
        <begin position="106"/>
        <end position="251"/>
    </location>
</feature>
<proteinExistence type="inferred from homology"/>
<dbReference type="InterPro" id="IPR004474">
    <property type="entry name" value="LytR_CpsA_psr"/>
</dbReference>
<dbReference type="RefSeq" id="WP_349183171.1">
    <property type="nucleotide sequence ID" value="NZ_JBBNGS010000021.1"/>
</dbReference>
<keyword evidence="3" id="KW-0472">Membrane</keyword>
<comment type="caution">
    <text evidence="5">The sequence shown here is derived from an EMBL/GenBank/DDBJ whole genome shotgun (WGS) entry which is preliminary data.</text>
</comment>
<dbReference type="EMBL" id="JBBNGS010000021">
    <property type="protein sequence ID" value="MEQ2638483.1"/>
    <property type="molecule type" value="Genomic_DNA"/>
</dbReference>
<dbReference type="Pfam" id="PF03816">
    <property type="entry name" value="LytR_cpsA_psr"/>
    <property type="match status" value="1"/>
</dbReference>
<evidence type="ECO:0000313" key="6">
    <source>
        <dbReference type="Proteomes" id="UP001478817"/>
    </source>
</evidence>
<keyword evidence="3" id="KW-0812">Transmembrane</keyword>
<sequence length="347" mass="37868">MSGGHFAGQRPAPYSRASAGDYHDRLAKKRRRGFALRTLLIALVILLAGSGVAVAAWVGNIQSRMNNSKVVTTELREALTERDAPNDPYYVLLLGTDGRPGETQYRSDTIILARIDPQQKVATLLSIPRDTMVTWKGSTMKINGVHTYDGAAGMVQVVSDLCHVEISHYAEVNFDGLSGITDALGGVTVDVDMDIKDTIHFDDVTELQKGEQVLNGAQALFYCRCRYFADGDYTRMRHQRTFVKSLIAQVLSTTDPTKLVGVVNSCADMVITDMSVTEIASLANEMRGMNTEDGIYTAFVPSVPQMVDGVSYVVADWDQLDEMMKVIDAGQDPSSFNEGGYGNSSAE</sequence>
<feature type="transmembrane region" description="Helical" evidence="3">
    <location>
        <begin position="34"/>
        <end position="58"/>
    </location>
</feature>
<dbReference type="Gene3D" id="3.40.630.190">
    <property type="entry name" value="LCP protein"/>
    <property type="match status" value="1"/>
</dbReference>
<evidence type="ECO:0000259" key="4">
    <source>
        <dbReference type="Pfam" id="PF03816"/>
    </source>
</evidence>
<dbReference type="InterPro" id="IPR050922">
    <property type="entry name" value="LytR/CpsA/Psr_CW_biosynth"/>
</dbReference>
<evidence type="ECO:0000313" key="5">
    <source>
        <dbReference type="EMBL" id="MEQ2638483.1"/>
    </source>
</evidence>
<comment type="similarity">
    <text evidence="1">Belongs to the LytR/CpsA/Psr (LCP) family.</text>
</comment>
<dbReference type="Proteomes" id="UP001478817">
    <property type="component" value="Unassembled WGS sequence"/>
</dbReference>
<protein>
    <submittedName>
        <fullName evidence="5">LCP family protein</fullName>
    </submittedName>
</protein>
<evidence type="ECO:0000256" key="1">
    <source>
        <dbReference type="ARBA" id="ARBA00006068"/>
    </source>
</evidence>
<dbReference type="PANTHER" id="PTHR33392">
    <property type="entry name" value="POLYISOPRENYL-TEICHOIC ACID--PEPTIDOGLYCAN TEICHOIC ACID TRANSFERASE TAGU"/>
    <property type="match status" value="1"/>
</dbReference>
<gene>
    <name evidence="5" type="ORF">AAAT05_09055</name>
</gene>
<dbReference type="NCBIfam" id="TIGR00350">
    <property type="entry name" value="lytR_cpsA_psr"/>
    <property type="match status" value="1"/>
</dbReference>
<dbReference type="PANTHER" id="PTHR33392:SF6">
    <property type="entry name" value="POLYISOPRENYL-TEICHOIC ACID--PEPTIDOGLYCAN TEICHOIC ACID TRANSFERASE TAGU"/>
    <property type="match status" value="1"/>
</dbReference>
<keyword evidence="3" id="KW-1133">Transmembrane helix</keyword>
<keyword evidence="6" id="KW-1185">Reference proteome</keyword>
<reference evidence="5 6" key="1">
    <citation type="submission" date="2024-04" db="EMBL/GenBank/DDBJ databases">
        <title>Human intestinal bacterial collection.</title>
        <authorList>
            <person name="Pauvert C."/>
            <person name="Hitch T.C.A."/>
            <person name="Clavel T."/>
        </authorList>
    </citation>
    <scope>NUCLEOTIDE SEQUENCE [LARGE SCALE GENOMIC DNA]</scope>
    <source>
        <strain evidence="5 6">CLA-AA-H197</strain>
    </source>
</reference>
<organism evidence="5 6">
    <name type="scientific">Paratractidigestivibacter faecalis</name>
    <dbReference type="NCBI Taxonomy" id="2292441"/>
    <lineage>
        <taxon>Bacteria</taxon>
        <taxon>Bacillati</taxon>
        <taxon>Actinomycetota</taxon>
        <taxon>Coriobacteriia</taxon>
        <taxon>Coriobacteriales</taxon>
        <taxon>Atopobiaceae</taxon>
        <taxon>Paratractidigestivibacter</taxon>
    </lineage>
</organism>
<evidence type="ECO:0000256" key="3">
    <source>
        <dbReference type="SAM" id="Phobius"/>
    </source>
</evidence>